<dbReference type="EMBL" id="FPHI01000040">
    <property type="protein sequence ID" value="SFV68509.1"/>
    <property type="molecule type" value="Genomic_DNA"/>
</dbReference>
<protein>
    <submittedName>
        <fullName evidence="2">Uncharacterized protein</fullName>
    </submittedName>
</protein>
<organism evidence="2">
    <name type="scientific">hydrothermal vent metagenome</name>
    <dbReference type="NCBI Taxonomy" id="652676"/>
    <lineage>
        <taxon>unclassified sequences</taxon>
        <taxon>metagenomes</taxon>
        <taxon>ecological metagenomes</taxon>
    </lineage>
</organism>
<feature type="coiled-coil region" evidence="1">
    <location>
        <begin position="58"/>
        <end position="92"/>
    </location>
</feature>
<reference evidence="2" key="1">
    <citation type="submission" date="2016-10" db="EMBL/GenBank/DDBJ databases">
        <authorList>
            <person name="de Groot N.N."/>
        </authorList>
    </citation>
    <scope>NUCLEOTIDE SEQUENCE</scope>
</reference>
<evidence type="ECO:0000256" key="1">
    <source>
        <dbReference type="SAM" id="Coils"/>
    </source>
</evidence>
<evidence type="ECO:0000313" key="2">
    <source>
        <dbReference type="EMBL" id="SFV68509.1"/>
    </source>
</evidence>
<gene>
    <name evidence="2" type="ORF">MNB_SV-3-1314</name>
</gene>
<proteinExistence type="predicted"/>
<accession>A0A1W1CRY4</accession>
<sequence>MERMTIKAYAVKHKLSIFNVMKMVRSGELKSITEEENGKEHIYILPDDRQKEVTKTVVEDDEKDIKGLNEALRLLKYEVATLKKEIERLKER</sequence>
<keyword evidence="1" id="KW-0175">Coiled coil</keyword>
<name>A0A1W1CRY4_9ZZZZ</name>
<dbReference type="AlphaFoldDB" id="A0A1W1CRY4"/>